<dbReference type="AlphaFoldDB" id="A0A485M6B5"/>
<evidence type="ECO:0008006" key="2">
    <source>
        <dbReference type="Google" id="ProtNLM"/>
    </source>
</evidence>
<protein>
    <recommendedName>
        <fullName evidence="2">Diaminopimelate epimerase</fullName>
    </recommendedName>
</protein>
<gene>
    <name evidence="1" type="ORF">SCFA_740003</name>
</gene>
<organism evidence="1">
    <name type="scientific">anaerobic digester metagenome</name>
    <dbReference type="NCBI Taxonomy" id="1263854"/>
    <lineage>
        <taxon>unclassified sequences</taxon>
        <taxon>metagenomes</taxon>
        <taxon>ecological metagenomes</taxon>
    </lineage>
</organism>
<accession>A0A485M6B5</accession>
<reference evidence="1" key="1">
    <citation type="submission" date="2019-03" db="EMBL/GenBank/DDBJ databases">
        <authorList>
            <person name="Hao L."/>
        </authorList>
    </citation>
    <scope>NUCLEOTIDE SEQUENCE</scope>
</reference>
<evidence type="ECO:0000313" key="1">
    <source>
        <dbReference type="EMBL" id="VFU19323.1"/>
    </source>
</evidence>
<dbReference type="SUPFAM" id="SSF54506">
    <property type="entry name" value="Diaminopimelate epimerase-like"/>
    <property type="match status" value="1"/>
</dbReference>
<sequence>MKLDFVKGHMGGNTIIFLNGAQIPKGRELEISLELLKKRYLGGDESTILYPPQGEGDLKVKISEPASGEFIGACGGMTQVLGKVLFETPVGASLGITARKPVTPVILETDNGLTEIEVSFSESRVEKVVTDMTSFVRKCYQHGVHPMEICGVKVMRVGEFMAVNGDRIKDVCPAADVEKLDAETRRILINVQKEFMEQTKEPYNITLYDWHPCYSGDLRAVFPHRIPDLIETSCGTGTVVLALAILESGEMDLSKLPFKESCRIRVECGGGADLIGEDITELTFILKDNKIENAYFTHNNVELTAQGWVEL</sequence>
<dbReference type="EMBL" id="CAADRN010000377">
    <property type="protein sequence ID" value="VFU19323.1"/>
    <property type="molecule type" value="Genomic_DNA"/>
</dbReference>
<proteinExistence type="predicted"/>
<name>A0A485M6B5_9ZZZZ</name>